<sequence length="209" mass="23059">MELWTLVLLWTWSFATGRGQTAPYRLVTVTANCCLLVSSFVSLSPHLSPCLLTCVLIVSSESVSCVPGQKCLLPCSADKENVKIILWTRPGTPEDKKGLVVISSVTSITREFSKGNISLQLSPVKVSDDGRFMCRTQTSSGTITDKNIHLHSSLSLKLRPPHHFTCNISTEHSWKSATYSFNCESRQAHEKLVEQHSSAPVSALQKRTI</sequence>
<accession>A0AAW0MV64</accession>
<dbReference type="PROSITE" id="PS50835">
    <property type="entry name" value="IG_LIKE"/>
    <property type="match status" value="1"/>
</dbReference>
<feature type="chain" id="PRO_5043654041" description="Ig-like domain-containing protein" evidence="1">
    <location>
        <begin position="18"/>
        <end position="209"/>
    </location>
</feature>
<dbReference type="InterPro" id="IPR013783">
    <property type="entry name" value="Ig-like_fold"/>
</dbReference>
<feature type="signal peptide" evidence="1">
    <location>
        <begin position="1"/>
        <end position="17"/>
    </location>
</feature>
<protein>
    <recommendedName>
        <fullName evidence="2">Ig-like domain-containing protein</fullName>
    </recommendedName>
</protein>
<dbReference type="Gene3D" id="2.60.40.10">
    <property type="entry name" value="Immunoglobulins"/>
    <property type="match status" value="1"/>
</dbReference>
<dbReference type="InterPro" id="IPR003599">
    <property type="entry name" value="Ig_sub"/>
</dbReference>
<dbReference type="InterPro" id="IPR007110">
    <property type="entry name" value="Ig-like_dom"/>
</dbReference>
<evidence type="ECO:0000313" key="3">
    <source>
        <dbReference type="EMBL" id="KAK7880516.1"/>
    </source>
</evidence>
<dbReference type="SMART" id="SM00409">
    <property type="entry name" value="IG"/>
    <property type="match status" value="1"/>
</dbReference>
<gene>
    <name evidence="3" type="ORF">WMY93_032842</name>
</gene>
<dbReference type="EMBL" id="JBBPFD010000085">
    <property type="protein sequence ID" value="KAK7880516.1"/>
    <property type="molecule type" value="Genomic_DNA"/>
</dbReference>
<organism evidence="3 4">
    <name type="scientific">Mugilogobius chulae</name>
    <name type="common">yellowstripe goby</name>
    <dbReference type="NCBI Taxonomy" id="88201"/>
    <lineage>
        <taxon>Eukaryota</taxon>
        <taxon>Metazoa</taxon>
        <taxon>Chordata</taxon>
        <taxon>Craniata</taxon>
        <taxon>Vertebrata</taxon>
        <taxon>Euteleostomi</taxon>
        <taxon>Actinopterygii</taxon>
        <taxon>Neopterygii</taxon>
        <taxon>Teleostei</taxon>
        <taxon>Neoteleostei</taxon>
        <taxon>Acanthomorphata</taxon>
        <taxon>Gobiaria</taxon>
        <taxon>Gobiiformes</taxon>
        <taxon>Gobioidei</taxon>
        <taxon>Gobiidae</taxon>
        <taxon>Gobionellinae</taxon>
        <taxon>Mugilogobius</taxon>
    </lineage>
</organism>
<dbReference type="AlphaFoldDB" id="A0AAW0MV64"/>
<dbReference type="Proteomes" id="UP001460270">
    <property type="component" value="Unassembled WGS sequence"/>
</dbReference>
<keyword evidence="4" id="KW-1185">Reference proteome</keyword>
<keyword evidence="1" id="KW-0732">Signal</keyword>
<evidence type="ECO:0000259" key="2">
    <source>
        <dbReference type="PROSITE" id="PS50835"/>
    </source>
</evidence>
<proteinExistence type="predicted"/>
<evidence type="ECO:0000256" key="1">
    <source>
        <dbReference type="SAM" id="SignalP"/>
    </source>
</evidence>
<feature type="domain" description="Ig-like" evidence="2">
    <location>
        <begin position="45"/>
        <end position="144"/>
    </location>
</feature>
<dbReference type="Pfam" id="PF13927">
    <property type="entry name" value="Ig_3"/>
    <property type="match status" value="1"/>
</dbReference>
<evidence type="ECO:0000313" key="4">
    <source>
        <dbReference type="Proteomes" id="UP001460270"/>
    </source>
</evidence>
<name>A0AAW0MV64_9GOBI</name>
<reference evidence="4" key="1">
    <citation type="submission" date="2024-04" db="EMBL/GenBank/DDBJ databases">
        <title>Salinicola lusitanus LLJ914,a marine bacterium isolated from the Okinawa Trough.</title>
        <authorList>
            <person name="Li J."/>
        </authorList>
    </citation>
    <scope>NUCLEOTIDE SEQUENCE [LARGE SCALE GENOMIC DNA]</scope>
</reference>
<dbReference type="SUPFAM" id="SSF48726">
    <property type="entry name" value="Immunoglobulin"/>
    <property type="match status" value="1"/>
</dbReference>
<dbReference type="InterPro" id="IPR036179">
    <property type="entry name" value="Ig-like_dom_sf"/>
</dbReference>
<comment type="caution">
    <text evidence="3">The sequence shown here is derived from an EMBL/GenBank/DDBJ whole genome shotgun (WGS) entry which is preliminary data.</text>
</comment>